<dbReference type="AlphaFoldDB" id="A0A532V262"/>
<gene>
    <name evidence="2" type="ORF">CEE37_06035</name>
</gene>
<evidence type="ECO:0000259" key="1">
    <source>
        <dbReference type="Pfam" id="PF01978"/>
    </source>
</evidence>
<dbReference type="InterPro" id="IPR036388">
    <property type="entry name" value="WH-like_DNA-bd_sf"/>
</dbReference>
<dbReference type="InterPro" id="IPR002831">
    <property type="entry name" value="Tscrpt_reg_TrmB_N"/>
</dbReference>
<reference evidence="2 3" key="1">
    <citation type="submission" date="2017-06" db="EMBL/GenBank/DDBJ databases">
        <title>Novel microbial phyla capable of carbon fixation and sulfur reduction in deep-sea sediments.</title>
        <authorList>
            <person name="Huang J."/>
            <person name="Baker B."/>
            <person name="Wang Y."/>
        </authorList>
    </citation>
    <scope>NUCLEOTIDE SEQUENCE [LARGE SCALE GENOMIC DNA]</scope>
    <source>
        <strain evidence="2">B3_LCP</strain>
    </source>
</reference>
<proteinExistence type="predicted"/>
<dbReference type="SUPFAM" id="SSF46785">
    <property type="entry name" value="Winged helix' DNA-binding domain"/>
    <property type="match status" value="1"/>
</dbReference>
<feature type="domain" description="Transcription regulator TrmB N-terminal" evidence="1">
    <location>
        <begin position="14"/>
        <end position="79"/>
    </location>
</feature>
<dbReference type="PANTHER" id="PTHR34293">
    <property type="entry name" value="HTH-TYPE TRANSCRIPTIONAL REGULATOR TRMBL2"/>
    <property type="match status" value="1"/>
</dbReference>
<dbReference type="InterPro" id="IPR051797">
    <property type="entry name" value="TrmB-like"/>
</dbReference>
<dbReference type="PANTHER" id="PTHR34293:SF1">
    <property type="entry name" value="HTH-TYPE TRANSCRIPTIONAL REGULATOR TRMBL2"/>
    <property type="match status" value="1"/>
</dbReference>
<name>A0A532V262_UNCL8</name>
<organism evidence="2 3">
    <name type="scientific">candidate division LCP-89 bacterium B3_LCP</name>
    <dbReference type="NCBI Taxonomy" id="2012998"/>
    <lineage>
        <taxon>Bacteria</taxon>
        <taxon>Pseudomonadati</taxon>
        <taxon>Bacteria division LCP-89</taxon>
    </lineage>
</organism>
<protein>
    <recommendedName>
        <fullName evidence="1">Transcription regulator TrmB N-terminal domain-containing protein</fullName>
    </recommendedName>
</protein>
<dbReference type="InterPro" id="IPR036390">
    <property type="entry name" value="WH_DNA-bd_sf"/>
</dbReference>
<evidence type="ECO:0000313" key="3">
    <source>
        <dbReference type="Proteomes" id="UP000319619"/>
    </source>
</evidence>
<dbReference type="Pfam" id="PF01978">
    <property type="entry name" value="TrmB"/>
    <property type="match status" value="1"/>
</dbReference>
<dbReference type="EMBL" id="NJBN01000003">
    <property type="protein sequence ID" value="TKJ41222.1"/>
    <property type="molecule type" value="Genomic_DNA"/>
</dbReference>
<dbReference type="Gene3D" id="3.30.870.10">
    <property type="entry name" value="Endonuclease Chain A"/>
    <property type="match status" value="1"/>
</dbReference>
<dbReference type="Gene3D" id="1.10.10.10">
    <property type="entry name" value="Winged helix-like DNA-binding domain superfamily/Winged helix DNA-binding domain"/>
    <property type="match status" value="1"/>
</dbReference>
<accession>A0A532V262</accession>
<sequence>MPGNNTNLTERLIELGLSEREAKVYQALLNKRNATIAELQKSSGVPQCKMYEIVRRLVHQGYCQERKEGRKRTFDVIDPQSALAFHIPKLENRLDNAHALISDLSSQFAQSESVAEPLDYIEVIRGNDTIHKRYCQLVNSTSSELLGFGRGPYACDTEDKVDEQDRESVDIIGRGGEVRWVYELNLEDDEWILGTLDGLVENGVGIRVADNLPIKMMIFDRQKLLVADEEPFNQPGDLTMSIIKQGTMVNAFRALFEFFWQKSIPIDEWMKKYAITQQG</sequence>
<dbReference type="Proteomes" id="UP000319619">
    <property type="component" value="Unassembled WGS sequence"/>
</dbReference>
<evidence type="ECO:0000313" key="2">
    <source>
        <dbReference type="EMBL" id="TKJ41222.1"/>
    </source>
</evidence>
<comment type="caution">
    <text evidence="2">The sequence shown here is derived from an EMBL/GenBank/DDBJ whole genome shotgun (WGS) entry which is preliminary data.</text>
</comment>